<reference evidence="1 2" key="1">
    <citation type="submission" date="2018-11" db="EMBL/GenBank/DDBJ databases">
        <authorList>
            <consortium name="Pathogen Informatics"/>
        </authorList>
    </citation>
    <scope>NUCLEOTIDE SEQUENCE [LARGE SCALE GENOMIC DNA]</scope>
</reference>
<sequence>MAHKGWQHRQKVGGGLDEEELDSTAAAAVRATVPFNDLRPGIWWCTLSTAHLPHAYTHTNFCSQLSSPSNYTPSFVGIIDL</sequence>
<dbReference type="Proteomes" id="UP000270094">
    <property type="component" value="Unassembled WGS sequence"/>
</dbReference>
<keyword evidence="2" id="KW-1185">Reference proteome</keyword>
<evidence type="ECO:0000313" key="2">
    <source>
        <dbReference type="Proteomes" id="UP000270094"/>
    </source>
</evidence>
<dbReference type="EMBL" id="UYYB01111899">
    <property type="protein sequence ID" value="VDM81228.1"/>
    <property type="molecule type" value="Genomic_DNA"/>
</dbReference>
<protein>
    <submittedName>
        <fullName evidence="1">Uncharacterized protein</fullName>
    </submittedName>
</protein>
<accession>A0A3P7LPS5</accession>
<proteinExistence type="predicted"/>
<evidence type="ECO:0000313" key="1">
    <source>
        <dbReference type="EMBL" id="VDM81228.1"/>
    </source>
</evidence>
<gene>
    <name evidence="1" type="ORF">SVUK_LOCUS16226</name>
</gene>
<name>A0A3P7LPS5_STRVU</name>
<organism evidence="1 2">
    <name type="scientific">Strongylus vulgaris</name>
    <name type="common">Blood worm</name>
    <dbReference type="NCBI Taxonomy" id="40348"/>
    <lineage>
        <taxon>Eukaryota</taxon>
        <taxon>Metazoa</taxon>
        <taxon>Ecdysozoa</taxon>
        <taxon>Nematoda</taxon>
        <taxon>Chromadorea</taxon>
        <taxon>Rhabditida</taxon>
        <taxon>Rhabditina</taxon>
        <taxon>Rhabditomorpha</taxon>
        <taxon>Strongyloidea</taxon>
        <taxon>Strongylidae</taxon>
        <taxon>Strongylus</taxon>
    </lineage>
</organism>
<dbReference type="AlphaFoldDB" id="A0A3P7LPS5"/>